<organism evidence="1 2">
    <name type="scientific">Bugula neritina</name>
    <name type="common">Brown bryozoan</name>
    <name type="synonym">Sertularia neritina</name>
    <dbReference type="NCBI Taxonomy" id="10212"/>
    <lineage>
        <taxon>Eukaryota</taxon>
        <taxon>Metazoa</taxon>
        <taxon>Spiralia</taxon>
        <taxon>Lophotrochozoa</taxon>
        <taxon>Bryozoa</taxon>
        <taxon>Gymnolaemata</taxon>
        <taxon>Cheilostomatida</taxon>
        <taxon>Flustrina</taxon>
        <taxon>Buguloidea</taxon>
        <taxon>Bugulidae</taxon>
        <taxon>Bugula</taxon>
    </lineage>
</organism>
<gene>
    <name evidence="1" type="ORF">EB796_023297</name>
</gene>
<dbReference type="Gene3D" id="3.10.100.10">
    <property type="entry name" value="Mannose-Binding Protein A, subunit A"/>
    <property type="match status" value="1"/>
</dbReference>
<dbReference type="Proteomes" id="UP000593567">
    <property type="component" value="Unassembled WGS sequence"/>
</dbReference>
<dbReference type="InterPro" id="IPR016186">
    <property type="entry name" value="C-type_lectin-like/link_sf"/>
</dbReference>
<keyword evidence="2" id="KW-1185">Reference proteome</keyword>
<dbReference type="AlphaFoldDB" id="A0A7J7IWU5"/>
<evidence type="ECO:0000313" key="2">
    <source>
        <dbReference type="Proteomes" id="UP000593567"/>
    </source>
</evidence>
<sequence>MLQNVASFSSPDLGNAEVSVNGICYVYVDQEKEHEEAAEYCEVFYTGGTLAALDSAQVTAAAASISKNGKHYA</sequence>
<evidence type="ECO:0000313" key="1">
    <source>
        <dbReference type="EMBL" id="KAF6018392.1"/>
    </source>
</evidence>
<dbReference type="EMBL" id="VXIV02003313">
    <property type="protein sequence ID" value="KAF6018392.1"/>
    <property type="molecule type" value="Genomic_DNA"/>
</dbReference>
<dbReference type="InterPro" id="IPR016187">
    <property type="entry name" value="CTDL_fold"/>
</dbReference>
<dbReference type="SUPFAM" id="SSF56436">
    <property type="entry name" value="C-type lectin-like"/>
    <property type="match status" value="1"/>
</dbReference>
<proteinExistence type="predicted"/>
<accession>A0A7J7IWU5</accession>
<name>A0A7J7IWU5_BUGNE</name>
<comment type="caution">
    <text evidence="1">The sequence shown here is derived from an EMBL/GenBank/DDBJ whole genome shotgun (WGS) entry which is preliminary data.</text>
</comment>
<protein>
    <submittedName>
        <fullName evidence="1">Uncharacterized protein</fullName>
    </submittedName>
</protein>
<reference evidence="1" key="1">
    <citation type="submission" date="2020-06" db="EMBL/GenBank/DDBJ databases">
        <title>Draft genome of Bugula neritina, a colonial animal packing powerful symbionts and potential medicines.</title>
        <authorList>
            <person name="Rayko M."/>
        </authorList>
    </citation>
    <scope>NUCLEOTIDE SEQUENCE [LARGE SCALE GENOMIC DNA]</scope>
    <source>
        <strain evidence="1">Kwan_BN1</strain>
    </source>
</reference>